<proteinExistence type="inferred from homology"/>
<dbReference type="HAMAP" id="MF_01343_B">
    <property type="entry name" value="Ribosomal_uS15_B"/>
    <property type="match status" value="1"/>
</dbReference>
<keyword evidence="2 4" id="KW-0689">Ribosomal protein</keyword>
<dbReference type="InterPro" id="IPR000589">
    <property type="entry name" value="Ribosomal_uS15"/>
</dbReference>
<dbReference type="SMART" id="SM01387">
    <property type="entry name" value="Ribosomal_S15"/>
    <property type="match status" value="1"/>
</dbReference>
<dbReference type="InterPro" id="IPR009068">
    <property type="entry name" value="uS15_NS1_RNA-bd_sf"/>
</dbReference>
<dbReference type="PANTHER" id="PTHR23321:SF26">
    <property type="entry name" value="SMALL RIBOSOMAL SUBUNIT PROTEIN US15M"/>
    <property type="match status" value="1"/>
</dbReference>
<dbReference type="GO" id="GO:0005840">
    <property type="term" value="C:ribosome"/>
    <property type="evidence" value="ECO:0007669"/>
    <property type="project" value="UniProtKB-KW"/>
</dbReference>
<evidence type="ECO:0000256" key="1">
    <source>
        <dbReference type="ARBA" id="ARBA00008434"/>
    </source>
</evidence>
<accession>A0A9N8HWQ4</accession>
<dbReference type="NCBIfam" id="TIGR00952">
    <property type="entry name" value="S15_bact"/>
    <property type="match status" value="1"/>
</dbReference>
<reference evidence="5" key="1">
    <citation type="submission" date="2020-06" db="EMBL/GenBank/DDBJ databases">
        <authorList>
            <consortium name="Plant Systems Biology data submission"/>
        </authorList>
    </citation>
    <scope>NUCLEOTIDE SEQUENCE</scope>
    <source>
        <strain evidence="5">D6</strain>
    </source>
</reference>
<dbReference type="PROSITE" id="PS00362">
    <property type="entry name" value="RIBOSOMAL_S15"/>
    <property type="match status" value="1"/>
</dbReference>
<comment type="similarity">
    <text evidence="1 4">Belongs to the universal ribosomal protein uS15 family.</text>
</comment>
<dbReference type="OrthoDB" id="441444at2759"/>
<evidence type="ECO:0000256" key="3">
    <source>
        <dbReference type="ARBA" id="ARBA00023274"/>
    </source>
</evidence>
<evidence type="ECO:0000313" key="5">
    <source>
        <dbReference type="EMBL" id="CAB9528626.1"/>
    </source>
</evidence>
<organism evidence="5 6">
    <name type="scientific">Seminavis robusta</name>
    <dbReference type="NCBI Taxonomy" id="568900"/>
    <lineage>
        <taxon>Eukaryota</taxon>
        <taxon>Sar</taxon>
        <taxon>Stramenopiles</taxon>
        <taxon>Ochrophyta</taxon>
        <taxon>Bacillariophyta</taxon>
        <taxon>Bacillariophyceae</taxon>
        <taxon>Bacillariophycidae</taxon>
        <taxon>Naviculales</taxon>
        <taxon>Naviculaceae</taxon>
        <taxon>Seminavis</taxon>
    </lineage>
</organism>
<dbReference type="InterPro" id="IPR005290">
    <property type="entry name" value="Ribosomal_uS15_bac-type"/>
</dbReference>
<keyword evidence="6" id="KW-1185">Reference proteome</keyword>
<sequence>MMASSVFYQRATAFCASRASSAIFHTASRVIGNTSSSFAEVGGYPQGFPQQQQQIRFKMTKAKRKRGIRWRKRQALVEKGKELQKPPGYMPIDTPVEDFVPREVMEEEIRLADERDKKELEERRALLMQETPLRHFMTGMAMSERVQKLFDMANGNQQEVVAYQKRSGMKLFEMREGDTGSTAVQIVALTSRIQQLQTHMRAHHKDKSTKRGLLVLTVRRRKLLDYLERKEFDMYRRVVKSLGLARK</sequence>
<dbReference type="AlphaFoldDB" id="A0A9N8HWQ4"/>
<protein>
    <submittedName>
        <fullName evidence="5">Protein S15</fullName>
    </submittedName>
</protein>
<dbReference type="Pfam" id="PF00312">
    <property type="entry name" value="Ribosomal_S15"/>
    <property type="match status" value="1"/>
</dbReference>
<dbReference type="GO" id="GO:1990904">
    <property type="term" value="C:ribonucleoprotein complex"/>
    <property type="evidence" value="ECO:0007669"/>
    <property type="project" value="UniProtKB-KW"/>
</dbReference>
<name>A0A9N8HWQ4_9STRA</name>
<dbReference type="Gene3D" id="1.10.287.10">
    <property type="entry name" value="S15/NS1, RNA-binding"/>
    <property type="match status" value="1"/>
</dbReference>
<evidence type="ECO:0000256" key="2">
    <source>
        <dbReference type="ARBA" id="ARBA00022980"/>
    </source>
</evidence>
<dbReference type="GO" id="GO:0006412">
    <property type="term" value="P:translation"/>
    <property type="evidence" value="ECO:0007669"/>
    <property type="project" value="InterPro"/>
</dbReference>
<dbReference type="GO" id="GO:0003735">
    <property type="term" value="F:structural constituent of ribosome"/>
    <property type="evidence" value="ECO:0007669"/>
    <property type="project" value="InterPro"/>
</dbReference>
<dbReference type="SUPFAM" id="SSF47060">
    <property type="entry name" value="S15/NS1 RNA-binding domain"/>
    <property type="match status" value="1"/>
</dbReference>
<evidence type="ECO:0000256" key="4">
    <source>
        <dbReference type="RuleBase" id="RU003919"/>
    </source>
</evidence>
<dbReference type="CDD" id="cd00353">
    <property type="entry name" value="Ribosomal_S15p_S13e"/>
    <property type="match status" value="1"/>
</dbReference>
<evidence type="ECO:0000313" key="6">
    <source>
        <dbReference type="Proteomes" id="UP001153069"/>
    </source>
</evidence>
<dbReference type="EMBL" id="CAICTM010002274">
    <property type="protein sequence ID" value="CAB9528626.1"/>
    <property type="molecule type" value="Genomic_DNA"/>
</dbReference>
<dbReference type="Proteomes" id="UP001153069">
    <property type="component" value="Unassembled WGS sequence"/>
</dbReference>
<comment type="caution">
    <text evidence="5">The sequence shown here is derived from an EMBL/GenBank/DDBJ whole genome shotgun (WGS) entry which is preliminary data.</text>
</comment>
<dbReference type="GO" id="GO:0005737">
    <property type="term" value="C:cytoplasm"/>
    <property type="evidence" value="ECO:0007669"/>
    <property type="project" value="UniProtKB-ARBA"/>
</dbReference>
<gene>
    <name evidence="5" type="ORF">SEMRO_2276_G321660.1</name>
</gene>
<dbReference type="PANTHER" id="PTHR23321">
    <property type="entry name" value="RIBOSOMAL PROTEIN S15, BACTERIAL AND ORGANELLAR"/>
    <property type="match status" value="1"/>
</dbReference>
<keyword evidence="3 4" id="KW-0687">Ribonucleoprotein</keyword>